<dbReference type="PRINTS" id="PR01217">
    <property type="entry name" value="PRICHEXTENSN"/>
</dbReference>
<feature type="domain" description="TonB C-terminal" evidence="12">
    <location>
        <begin position="140"/>
        <end position="231"/>
    </location>
</feature>
<sequence>MIAISLLLHLILATQMPNLDAPVPEKPKPLTITLLEPPPPPAPEPVAPPPPEPPPPPPPKPVPVKTPSPPKPQVKPTEIAEPPPTNTPPAEAPSTPPVPAIIATEPVPDAPPPPVVVPPAPPPPKPTGPSQVDLDAARARYGSLLGSELARHKDYPHIARVRKWVGVVTVFLELDDQGRVLSSKIIESSGHNVLDKQALEMVAKSSFPPLPEVLKGSSFGVSIPISFDLKD</sequence>
<dbReference type="SUPFAM" id="SSF74653">
    <property type="entry name" value="TolA/TonB C-terminal domain"/>
    <property type="match status" value="1"/>
</dbReference>
<keyword evidence="7" id="KW-0653">Protein transport</keyword>
<dbReference type="PANTHER" id="PTHR33446:SF2">
    <property type="entry name" value="PROTEIN TONB"/>
    <property type="match status" value="1"/>
</dbReference>
<evidence type="ECO:0000256" key="7">
    <source>
        <dbReference type="ARBA" id="ARBA00022927"/>
    </source>
</evidence>
<dbReference type="Pfam" id="PF03544">
    <property type="entry name" value="TonB_C"/>
    <property type="match status" value="1"/>
</dbReference>
<dbReference type="RefSeq" id="WP_123238210.1">
    <property type="nucleotide sequence ID" value="NZ_RJVP01000008.1"/>
</dbReference>
<protein>
    <submittedName>
        <fullName evidence="13">Energy transducer TonB</fullName>
    </submittedName>
</protein>
<feature type="compositionally biased region" description="Pro residues" evidence="10">
    <location>
        <begin position="36"/>
        <end position="73"/>
    </location>
</feature>
<evidence type="ECO:0000256" key="9">
    <source>
        <dbReference type="ARBA" id="ARBA00023136"/>
    </source>
</evidence>
<dbReference type="InterPro" id="IPR037682">
    <property type="entry name" value="TonB_C"/>
</dbReference>
<keyword evidence="4" id="KW-1003">Cell membrane</keyword>
<dbReference type="GO" id="GO:0098797">
    <property type="term" value="C:plasma membrane protein complex"/>
    <property type="evidence" value="ECO:0007669"/>
    <property type="project" value="TreeGrafter"/>
</dbReference>
<feature type="compositionally biased region" description="Pro residues" evidence="10">
    <location>
        <begin position="81"/>
        <end position="99"/>
    </location>
</feature>
<feature type="compositionally biased region" description="Pro residues" evidence="10">
    <location>
        <begin position="108"/>
        <end position="127"/>
    </location>
</feature>
<name>A0A3N0UUF1_9PROT</name>
<evidence type="ECO:0000256" key="4">
    <source>
        <dbReference type="ARBA" id="ARBA00022475"/>
    </source>
</evidence>
<dbReference type="Gene3D" id="3.30.1150.10">
    <property type="match status" value="1"/>
</dbReference>
<keyword evidence="8" id="KW-1133">Transmembrane helix</keyword>
<dbReference type="PROSITE" id="PS52015">
    <property type="entry name" value="TONB_CTD"/>
    <property type="match status" value="1"/>
</dbReference>
<dbReference type="GO" id="GO:0055085">
    <property type="term" value="P:transmembrane transport"/>
    <property type="evidence" value="ECO:0007669"/>
    <property type="project" value="InterPro"/>
</dbReference>
<comment type="subcellular location">
    <subcellularLocation>
        <location evidence="1">Cell inner membrane</location>
        <topology evidence="1">Single-pass membrane protein</topology>
        <orientation evidence="1">Periplasmic side</orientation>
    </subcellularLocation>
</comment>
<dbReference type="GO" id="GO:0015031">
    <property type="term" value="P:protein transport"/>
    <property type="evidence" value="ECO:0007669"/>
    <property type="project" value="UniProtKB-KW"/>
</dbReference>
<comment type="caution">
    <text evidence="13">The sequence shown here is derived from an EMBL/GenBank/DDBJ whole genome shotgun (WGS) entry which is preliminary data.</text>
</comment>
<keyword evidence="5" id="KW-0997">Cell inner membrane</keyword>
<accession>A0A3N0UUF1</accession>
<keyword evidence="6" id="KW-0812">Transmembrane</keyword>
<dbReference type="Proteomes" id="UP000275137">
    <property type="component" value="Unassembled WGS sequence"/>
</dbReference>
<dbReference type="PANTHER" id="PTHR33446">
    <property type="entry name" value="PROTEIN TONB-RELATED"/>
    <property type="match status" value="1"/>
</dbReference>
<evidence type="ECO:0000313" key="14">
    <source>
        <dbReference type="Proteomes" id="UP000275137"/>
    </source>
</evidence>
<evidence type="ECO:0000256" key="3">
    <source>
        <dbReference type="ARBA" id="ARBA00022448"/>
    </source>
</evidence>
<feature type="signal peptide" evidence="11">
    <location>
        <begin position="1"/>
        <end position="21"/>
    </location>
</feature>
<gene>
    <name evidence="13" type="ORF">ED236_11905</name>
</gene>
<proteinExistence type="inferred from homology"/>
<evidence type="ECO:0000313" key="13">
    <source>
        <dbReference type="EMBL" id="ROH84095.1"/>
    </source>
</evidence>
<keyword evidence="9" id="KW-0472">Membrane</keyword>
<dbReference type="InterPro" id="IPR051045">
    <property type="entry name" value="TonB-dependent_transducer"/>
</dbReference>
<evidence type="ECO:0000256" key="1">
    <source>
        <dbReference type="ARBA" id="ARBA00004383"/>
    </source>
</evidence>
<feature type="region of interest" description="Disordered" evidence="10">
    <location>
        <begin position="19"/>
        <end position="132"/>
    </location>
</feature>
<evidence type="ECO:0000259" key="12">
    <source>
        <dbReference type="PROSITE" id="PS52015"/>
    </source>
</evidence>
<evidence type="ECO:0000256" key="11">
    <source>
        <dbReference type="SAM" id="SignalP"/>
    </source>
</evidence>
<organism evidence="13 14">
    <name type="scientific">Pseudomethylobacillus aquaticus</name>
    <dbReference type="NCBI Taxonomy" id="2676064"/>
    <lineage>
        <taxon>Bacteria</taxon>
        <taxon>Pseudomonadati</taxon>
        <taxon>Pseudomonadota</taxon>
        <taxon>Betaproteobacteria</taxon>
        <taxon>Nitrosomonadales</taxon>
        <taxon>Methylophilaceae</taxon>
        <taxon>Pseudomethylobacillus</taxon>
    </lineage>
</organism>
<comment type="similarity">
    <text evidence="2">Belongs to the TonB family.</text>
</comment>
<feature type="chain" id="PRO_5018007107" evidence="11">
    <location>
        <begin position="22"/>
        <end position="231"/>
    </location>
</feature>
<dbReference type="EMBL" id="RJVP01000008">
    <property type="protein sequence ID" value="ROH84095.1"/>
    <property type="molecule type" value="Genomic_DNA"/>
</dbReference>
<evidence type="ECO:0000256" key="2">
    <source>
        <dbReference type="ARBA" id="ARBA00006555"/>
    </source>
</evidence>
<evidence type="ECO:0000256" key="10">
    <source>
        <dbReference type="SAM" id="MobiDB-lite"/>
    </source>
</evidence>
<evidence type="ECO:0000256" key="6">
    <source>
        <dbReference type="ARBA" id="ARBA00022692"/>
    </source>
</evidence>
<keyword evidence="11" id="KW-0732">Signal</keyword>
<dbReference type="InterPro" id="IPR006260">
    <property type="entry name" value="TonB/TolA_C"/>
</dbReference>
<dbReference type="NCBIfam" id="TIGR01352">
    <property type="entry name" value="tonB_Cterm"/>
    <property type="match status" value="1"/>
</dbReference>
<reference evidence="13 14" key="1">
    <citation type="submission" date="2018-10" db="EMBL/GenBank/DDBJ databases">
        <authorList>
            <person name="Chen W.-M."/>
        </authorList>
    </citation>
    <scope>NUCLEOTIDE SEQUENCE [LARGE SCALE GENOMIC DNA]</scope>
    <source>
        <strain evidence="13 14">H-5</strain>
    </source>
</reference>
<keyword evidence="14" id="KW-1185">Reference proteome</keyword>
<dbReference type="AlphaFoldDB" id="A0A3N0UUF1"/>
<evidence type="ECO:0000256" key="5">
    <source>
        <dbReference type="ARBA" id="ARBA00022519"/>
    </source>
</evidence>
<dbReference type="GO" id="GO:0031992">
    <property type="term" value="F:energy transducer activity"/>
    <property type="evidence" value="ECO:0007669"/>
    <property type="project" value="TreeGrafter"/>
</dbReference>
<evidence type="ECO:0000256" key="8">
    <source>
        <dbReference type="ARBA" id="ARBA00022989"/>
    </source>
</evidence>
<keyword evidence="3" id="KW-0813">Transport</keyword>